<dbReference type="GO" id="GO:0008239">
    <property type="term" value="F:dipeptidyl-peptidase activity"/>
    <property type="evidence" value="ECO:0007669"/>
    <property type="project" value="InterPro"/>
</dbReference>
<dbReference type="OrthoDB" id="5240615at2"/>
<dbReference type="SUPFAM" id="SSF53474">
    <property type="entry name" value="alpha/beta-Hydrolases"/>
    <property type="match status" value="1"/>
</dbReference>
<evidence type="ECO:0000313" key="4">
    <source>
        <dbReference type="Proteomes" id="UP000292564"/>
    </source>
</evidence>
<keyword evidence="1" id="KW-0378">Hydrolase</keyword>
<evidence type="ECO:0000256" key="1">
    <source>
        <dbReference type="ARBA" id="ARBA00022801"/>
    </source>
</evidence>
<dbReference type="Pfam" id="PF08530">
    <property type="entry name" value="PepX_C"/>
    <property type="match status" value="1"/>
</dbReference>
<gene>
    <name evidence="3" type="ORF">EV385_1743</name>
</gene>
<comment type="caution">
    <text evidence="3">The sequence shown here is derived from an EMBL/GenBank/DDBJ whole genome shotgun (WGS) entry which is preliminary data.</text>
</comment>
<dbReference type="Gene3D" id="3.40.50.1820">
    <property type="entry name" value="alpha/beta hydrolase"/>
    <property type="match status" value="1"/>
</dbReference>
<feature type="domain" description="Xaa-Pro dipeptidyl-peptidase C-terminal" evidence="2">
    <location>
        <begin position="323"/>
        <end position="550"/>
    </location>
</feature>
<organism evidence="3 4">
    <name type="scientific">Krasilnikovia cinnamomea</name>
    <dbReference type="NCBI Taxonomy" id="349313"/>
    <lineage>
        <taxon>Bacteria</taxon>
        <taxon>Bacillati</taxon>
        <taxon>Actinomycetota</taxon>
        <taxon>Actinomycetes</taxon>
        <taxon>Micromonosporales</taxon>
        <taxon>Micromonosporaceae</taxon>
        <taxon>Krasilnikovia</taxon>
    </lineage>
</organism>
<dbReference type="NCBIfam" id="TIGR00976">
    <property type="entry name" value="CocE_NonD"/>
    <property type="match status" value="1"/>
</dbReference>
<dbReference type="InterPro" id="IPR000383">
    <property type="entry name" value="Xaa-Pro-like_dom"/>
</dbReference>
<dbReference type="EMBL" id="SHKY01000001">
    <property type="protein sequence ID" value="RZU49984.1"/>
    <property type="molecule type" value="Genomic_DNA"/>
</dbReference>
<dbReference type="Gene3D" id="1.10.3020.10">
    <property type="entry name" value="alpha-amino acid ester hydrolase ( Helical cap domain)"/>
    <property type="match status" value="1"/>
</dbReference>
<dbReference type="Pfam" id="PF02129">
    <property type="entry name" value="Peptidase_S15"/>
    <property type="match status" value="1"/>
</dbReference>
<dbReference type="InterPro" id="IPR029058">
    <property type="entry name" value="AB_hydrolase_fold"/>
</dbReference>
<dbReference type="Gene3D" id="2.60.120.260">
    <property type="entry name" value="Galactose-binding domain-like"/>
    <property type="match status" value="1"/>
</dbReference>
<evidence type="ECO:0000259" key="2">
    <source>
        <dbReference type="SMART" id="SM00939"/>
    </source>
</evidence>
<dbReference type="InterPro" id="IPR013736">
    <property type="entry name" value="Xaa-Pro_dipept_C"/>
</dbReference>
<evidence type="ECO:0000313" key="3">
    <source>
        <dbReference type="EMBL" id="RZU49984.1"/>
    </source>
</evidence>
<name>A0A4Q7ZHS8_9ACTN</name>
<dbReference type="SMART" id="SM00939">
    <property type="entry name" value="PepX_C"/>
    <property type="match status" value="1"/>
</dbReference>
<sequence length="555" mass="59300">MDVVGAGAGRAPGPLQRLADAALGRALGHRPRRNAYAVTRGVPVPMRDGVTLLADHFAPLGTSTRGTVLIRTPYARGFPEGWVHGRTYAARGYHVVIVSVRGTNGSGGTFRAMAQETDDGQDTVRWLRTRPWFDGRLATLGGSYLGWAQWTLLQDPPPELRAALVYVAPHDFRQAVFGTGSFTLADFFSWSAQVARPAERGLLRRLGGGPATPRRLAPGLHGLPLADAGQRVLAGHAPWYGEWLGNAEGGAEFWAPYRATGALERVDVPVLLVGGWQDLFLDQTLEQYRVLRGRGLDVALTVGPWTHVGVATRGAGVVGRDALAWLDEHVAGGPAHTRPPVRVYRTGERAWHDLPDWPPPTASTVLRPYPDGGLAAGTAAPADATVSFRYDPADPTPSVGGAVLNGAAGVRDNRALQARADVVSFTTAPLAADLDVAGSPLLELALAVDNPHADVFVRVCDVDPRGRVRNVADVFRRLDPTVAAGEVRRLRLTLDACFHRFAAGHRVRLLVCGGAHPRFARNLGTPGTIGGGSTLTPSRHTIRCADSRLLLPVPR</sequence>
<dbReference type="InterPro" id="IPR008979">
    <property type="entry name" value="Galactose-bd-like_sf"/>
</dbReference>
<proteinExistence type="predicted"/>
<dbReference type="InterPro" id="IPR005674">
    <property type="entry name" value="CocE/Ser_esterase"/>
</dbReference>
<dbReference type="SUPFAM" id="SSF49785">
    <property type="entry name" value="Galactose-binding domain-like"/>
    <property type="match status" value="1"/>
</dbReference>
<protein>
    <recommendedName>
        <fullName evidence="2">Xaa-Pro dipeptidyl-peptidase C-terminal domain-containing protein</fullName>
    </recommendedName>
</protein>
<reference evidence="3 4" key="1">
    <citation type="submission" date="2019-02" db="EMBL/GenBank/DDBJ databases">
        <title>Sequencing the genomes of 1000 actinobacteria strains.</title>
        <authorList>
            <person name="Klenk H.-P."/>
        </authorList>
    </citation>
    <scope>NUCLEOTIDE SEQUENCE [LARGE SCALE GENOMIC DNA]</scope>
    <source>
        <strain evidence="3 4">DSM 45162</strain>
    </source>
</reference>
<accession>A0A4Q7ZHS8</accession>
<dbReference type="AlphaFoldDB" id="A0A4Q7ZHS8"/>
<dbReference type="Proteomes" id="UP000292564">
    <property type="component" value="Unassembled WGS sequence"/>
</dbReference>
<keyword evidence="4" id="KW-1185">Reference proteome</keyword>
<dbReference type="RefSeq" id="WP_130508984.1">
    <property type="nucleotide sequence ID" value="NZ_SHKY01000001.1"/>
</dbReference>